<organism evidence="2 3">
    <name type="scientific">Chitinophaga varians</name>
    <dbReference type="NCBI Taxonomy" id="2202339"/>
    <lineage>
        <taxon>Bacteria</taxon>
        <taxon>Pseudomonadati</taxon>
        <taxon>Bacteroidota</taxon>
        <taxon>Chitinophagia</taxon>
        <taxon>Chitinophagales</taxon>
        <taxon>Chitinophagaceae</taxon>
        <taxon>Chitinophaga</taxon>
    </lineage>
</organism>
<comment type="caution">
    <text evidence="2">The sequence shown here is derived from an EMBL/GenBank/DDBJ whole genome shotgun (WGS) entry which is preliminary data.</text>
</comment>
<feature type="signal peptide" evidence="1">
    <location>
        <begin position="1"/>
        <end position="20"/>
    </location>
</feature>
<gene>
    <name evidence="2" type="ORF">HGH92_07845</name>
</gene>
<reference evidence="2 3" key="1">
    <citation type="submission" date="2020-04" db="EMBL/GenBank/DDBJ databases">
        <authorList>
            <person name="Yin C."/>
        </authorList>
    </citation>
    <scope>NUCLEOTIDE SEQUENCE [LARGE SCALE GENOMIC DNA]</scope>
    <source>
        <strain evidence="2 3">Ae27</strain>
    </source>
</reference>
<dbReference type="SUPFAM" id="SSF48452">
    <property type="entry name" value="TPR-like"/>
    <property type="match status" value="1"/>
</dbReference>
<dbReference type="EMBL" id="JABAIA010000001">
    <property type="protein sequence ID" value="NLR64214.1"/>
    <property type="molecule type" value="Genomic_DNA"/>
</dbReference>
<name>A0A847RR64_9BACT</name>
<dbReference type="AlphaFoldDB" id="A0A847RR64"/>
<feature type="chain" id="PRO_5032758950" evidence="1">
    <location>
        <begin position="21"/>
        <end position="212"/>
    </location>
</feature>
<sequence length="212" mass="23742">MKKTILSLLVLLSCSVFAMAQSLEDAVHKLDGAASVKDYEALEKTFVTLTAQQPGSWLPWYYAAYCNAKIGFLYQDDGDKIEPYSVRGEEQIGRAMSLLDSTKSRHELAEALTVASMVNRTRVFINPMTYGRKYGSISEKYLQQALQLAPENPRALYVRAWVKYYTPKMWGGDKSLAKELAEKSLGLLAKDKTGTTPHWGKAEDEALLGKFK</sequence>
<dbReference type="RefSeq" id="WP_168870166.1">
    <property type="nucleotide sequence ID" value="NZ_JABAIA010000001.1"/>
</dbReference>
<evidence type="ECO:0000256" key="1">
    <source>
        <dbReference type="SAM" id="SignalP"/>
    </source>
</evidence>
<evidence type="ECO:0000313" key="2">
    <source>
        <dbReference type="EMBL" id="NLR64214.1"/>
    </source>
</evidence>
<dbReference type="InterPro" id="IPR011990">
    <property type="entry name" value="TPR-like_helical_dom_sf"/>
</dbReference>
<proteinExistence type="predicted"/>
<accession>A0A847RR64</accession>
<dbReference type="Proteomes" id="UP000570474">
    <property type="component" value="Unassembled WGS sequence"/>
</dbReference>
<evidence type="ECO:0000313" key="3">
    <source>
        <dbReference type="Proteomes" id="UP000570474"/>
    </source>
</evidence>
<protein>
    <submittedName>
        <fullName evidence="2">Uncharacterized protein</fullName>
    </submittedName>
</protein>
<keyword evidence="3" id="KW-1185">Reference proteome</keyword>
<keyword evidence="1" id="KW-0732">Signal</keyword>